<dbReference type="InterPro" id="IPR003120">
    <property type="entry name" value="Ste12"/>
</dbReference>
<comment type="caution">
    <text evidence="8">The sequence shown here is derived from an EMBL/GenBank/DDBJ whole genome shotgun (WGS) entry which is preliminary data.</text>
</comment>
<keyword evidence="9" id="KW-1185">Reference proteome</keyword>
<evidence type="ECO:0000256" key="1">
    <source>
        <dbReference type="ARBA" id="ARBA00004123"/>
    </source>
</evidence>
<feature type="transmembrane region" description="Helical" evidence="6">
    <location>
        <begin position="15"/>
        <end position="33"/>
    </location>
</feature>
<evidence type="ECO:0000256" key="3">
    <source>
        <dbReference type="ARBA" id="ARBA00023163"/>
    </source>
</evidence>
<dbReference type="EMBL" id="JADCUA010000030">
    <property type="protein sequence ID" value="KAH9830633.1"/>
    <property type="molecule type" value="Genomic_DNA"/>
</dbReference>
<keyword evidence="2" id="KW-0805">Transcription regulation</keyword>
<proteinExistence type="inferred from homology"/>
<comment type="subcellular location">
    <subcellularLocation>
        <location evidence="1">Nucleus</location>
    </subcellularLocation>
</comment>
<dbReference type="PANTHER" id="PTHR47427:SF1">
    <property type="entry name" value="PROTEIN STE12"/>
    <property type="match status" value="1"/>
</dbReference>
<evidence type="ECO:0000313" key="7">
    <source>
        <dbReference type="EMBL" id="KAH9830633.1"/>
    </source>
</evidence>
<evidence type="ECO:0000256" key="2">
    <source>
        <dbReference type="ARBA" id="ARBA00023015"/>
    </source>
</evidence>
<dbReference type="Pfam" id="PF02200">
    <property type="entry name" value="STE"/>
    <property type="match status" value="1"/>
</dbReference>
<dbReference type="PANTHER" id="PTHR47427">
    <property type="entry name" value="PROTEIN STE12"/>
    <property type="match status" value="1"/>
</dbReference>
<dbReference type="InterPro" id="IPR052127">
    <property type="entry name" value="STE12_transcription_factor"/>
</dbReference>
<evidence type="ECO:0000256" key="5">
    <source>
        <dbReference type="ARBA" id="ARBA00024345"/>
    </source>
</evidence>
<evidence type="ECO:0000256" key="4">
    <source>
        <dbReference type="ARBA" id="ARBA00023242"/>
    </source>
</evidence>
<evidence type="ECO:0000313" key="8">
    <source>
        <dbReference type="EMBL" id="KAH9830635.1"/>
    </source>
</evidence>
<dbReference type="EMBL" id="JADCUA010000030">
    <property type="protein sequence ID" value="KAH9830635.1"/>
    <property type="molecule type" value="Genomic_DNA"/>
</dbReference>
<dbReference type="Proteomes" id="UP000814176">
    <property type="component" value="Unassembled WGS sequence"/>
</dbReference>
<protein>
    <submittedName>
        <fullName evidence="8">Uncharacterized protein</fullName>
    </submittedName>
</protein>
<reference evidence="8 9" key="1">
    <citation type="journal article" date="2021" name="Environ. Microbiol.">
        <title>Gene family expansions and transcriptome signatures uncover fungal adaptations to wood decay.</title>
        <authorList>
            <person name="Hage H."/>
            <person name="Miyauchi S."/>
            <person name="Viragh M."/>
            <person name="Drula E."/>
            <person name="Min B."/>
            <person name="Chaduli D."/>
            <person name="Navarro D."/>
            <person name="Favel A."/>
            <person name="Norest M."/>
            <person name="Lesage-Meessen L."/>
            <person name="Balint B."/>
            <person name="Merenyi Z."/>
            <person name="de Eugenio L."/>
            <person name="Morin E."/>
            <person name="Martinez A.T."/>
            <person name="Baldrian P."/>
            <person name="Stursova M."/>
            <person name="Martinez M.J."/>
            <person name="Novotny C."/>
            <person name="Magnuson J.K."/>
            <person name="Spatafora J.W."/>
            <person name="Maurice S."/>
            <person name="Pangilinan J."/>
            <person name="Andreopoulos W."/>
            <person name="LaButti K."/>
            <person name="Hundley H."/>
            <person name="Na H."/>
            <person name="Kuo A."/>
            <person name="Barry K."/>
            <person name="Lipzen A."/>
            <person name="Henrissat B."/>
            <person name="Riley R."/>
            <person name="Ahrendt S."/>
            <person name="Nagy L.G."/>
            <person name="Grigoriev I.V."/>
            <person name="Martin F."/>
            <person name="Rosso M.N."/>
        </authorList>
    </citation>
    <scope>NUCLEOTIDE SEQUENCE [LARGE SCALE GENOMIC DNA]</scope>
    <source>
        <strain evidence="8 9">CIRM-BRFM 1785</strain>
    </source>
</reference>
<sequence length="123" mass="14119">MNRFLLPNLEYVSCVLWGGLYQIAGINIVRALVFRFKAFGCMFVRLAPSRSLTHWSTQPRTHPWTHVPALPARSPYPLRRVFTRAGAFISSIYSTRTRCVAYIEIEIYCQSTEHGTGELEPQQ</sequence>
<keyword evidence="3" id="KW-0804">Transcription</keyword>
<dbReference type="RefSeq" id="XP_047773928.1">
    <property type="nucleotide sequence ID" value="XM_047921110.1"/>
</dbReference>
<comment type="similarity">
    <text evidence="5">Belongs to the STE12 transcription factor family.</text>
</comment>
<keyword evidence="6" id="KW-1133">Transmembrane helix</keyword>
<keyword evidence="6" id="KW-0472">Membrane</keyword>
<organism evidence="8 9">
    <name type="scientific">Rhodofomes roseus</name>
    <dbReference type="NCBI Taxonomy" id="34475"/>
    <lineage>
        <taxon>Eukaryota</taxon>
        <taxon>Fungi</taxon>
        <taxon>Dikarya</taxon>
        <taxon>Basidiomycota</taxon>
        <taxon>Agaricomycotina</taxon>
        <taxon>Agaricomycetes</taxon>
        <taxon>Polyporales</taxon>
        <taxon>Rhodofomes</taxon>
    </lineage>
</organism>
<evidence type="ECO:0000313" key="9">
    <source>
        <dbReference type="Proteomes" id="UP000814176"/>
    </source>
</evidence>
<accession>A0ABQ8K2E3</accession>
<keyword evidence="6" id="KW-0812">Transmembrane</keyword>
<dbReference type="GeneID" id="72001842"/>
<name>A0ABQ8K2E3_9APHY</name>
<evidence type="ECO:0000256" key="6">
    <source>
        <dbReference type="SAM" id="Phobius"/>
    </source>
</evidence>
<gene>
    <name evidence="7" type="ORF">C8Q71DRAFT_716528</name>
    <name evidence="8" type="ORF">C8Q71DRAFT_716574</name>
</gene>
<keyword evidence="4" id="KW-0539">Nucleus</keyword>